<dbReference type="RefSeq" id="WP_196270375.1">
    <property type="nucleotide sequence ID" value="NZ_JADQDO010000001.1"/>
</dbReference>
<dbReference type="InterPro" id="IPR032808">
    <property type="entry name" value="DoxX"/>
</dbReference>
<reference evidence="6" key="1">
    <citation type="submission" date="2020-11" db="EMBL/GenBank/DDBJ databases">
        <authorList>
            <person name="Kim M.K."/>
        </authorList>
    </citation>
    <scope>NUCLEOTIDE SEQUENCE</scope>
    <source>
        <strain evidence="6">BT350</strain>
    </source>
</reference>
<evidence type="ECO:0000256" key="3">
    <source>
        <dbReference type="ARBA" id="ARBA00022989"/>
    </source>
</evidence>
<dbReference type="AlphaFoldDB" id="A0A931BMW5"/>
<comment type="caution">
    <text evidence="6">The sequence shown here is derived from an EMBL/GenBank/DDBJ whole genome shotgun (WGS) entry which is preliminary data.</text>
</comment>
<feature type="transmembrane region" description="Helical" evidence="5">
    <location>
        <begin position="78"/>
        <end position="96"/>
    </location>
</feature>
<comment type="subcellular location">
    <subcellularLocation>
        <location evidence="1">Membrane</location>
        <topology evidence="1">Multi-pass membrane protein</topology>
    </subcellularLocation>
</comment>
<evidence type="ECO:0000313" key="7">
    <source>
        <dbReference type="Proteomes" id="UP000599312"/>
    </source>
</evidence>
<feature type="transmembrane region" description="Helical" evidence="5">
    <location>
        <begin position="50"/>
        <end position="71"/>
    </location>
</feature>
<dbReference type="EMBL" id="JADQDO010000001">
    <property type="protein sequence ID" value="MBF9232419.1"/>
    <property type="molecule type" value="Genomic_DNA"/>
</dbReference>
<proteinExistence type="predicted"/>
<keyword evidence="7" id="KW-1185">Reference proteome</keyword>
<dbReference type="Proteomes" id="UP000599312">
    <property type="component" value="Unassembled WGS sequence"/>
</dbReference>
<organism evidence="6 7">
    <name type="scientific">Microvirga alba</name>
    <dbReference type="NCBI Taxonomy" id="2791025"/>
    <lineage>
        <taxon>Bacteria</taxon>
        <taxon>Pseudomonadati</taxon>
        <taxon>Pseudomonadota</taxon>
        <taxon>Alphaproteobacteria</taxon>
        <taxon>Hyphomicrobiales</taxon>
        <taxon>Methylobacteriaceae</taxon>
        <taxon>Microvirga</taxon>
    </lineage>
</organism>
<evidence type="ECO:0000256" key="2">
    <source>
        <dbReference type="ARBA" id="ARBA00022692"/>
    </source>
</evidence>
<evidence type="ECO:0000256" key="4">
    <source>
        <dbReference type="ARBA" id="ARBA00023136"/>
    </source>
</evidence>
<gene>
    <name evidence="6" type="ORF">I2H38_03390</name>
</gene>
<feature type="transmembrane region" description="Helical" evidence="5">
    <location>
        <begin position="21"/>
        <end position="44"/>
    </location>
</feature>
<keyword evidence="3 5" id="KW-1133">Transmembrane helix</keyword>
<evidence type="ECO:0000256" key="1">
    <source>
        <dbReference type="ARBA" id="ARBA00004141"/>
    </source>
</evidence>
<dbReference type="Pfam" id="PF13564">
    <property type="entry name" value="DoxX_2"/>
    <property type="match status" value="1"/>
</dbReference>
<accession>A0A931BMW5</accession>
<name>A0A931BMW5_9HYPH</name>
<protein>
    <submittedName>
        <fullName evidence="6">DoxX family protein</fullName>
    </submittedName>
</protein>
<keyword evidence="2 5" id="KW-0812">Transmembrane</keyword>
<sequence length="135" mass="14530">MNIAVKESSTSQIALWSGRALSGLVVIFLAFDAGMKIISLPIVAETSVQLGWPAHLGVTLGILLLGCTLLYAFPRTAILGAVLLTAYLGGAVATHVRIENPLFTHVLFGVYVGAALWGGLYLRDEKLRSLIPWRR</sequence>
<keyword evidence="4 5" id="KW-0472">Membrane</keyword>
<evidence type="ECO:0000313" key="6">
    <source>
        <dbReference type="EMBL" id="MBF9232419.1"/>
    </source>
</evidence>
<dbReference type="GO" id="GO:0016020">
    <property type="term" value="C:membrane"/>
    <property type="evidence" value="ECO:0007669"/>
    <property type="project" value="UniProtKB-SubCell"/>
</dbReference>
<evidence type="ECO:0000256" key="5">
    <source>
        <dbReference type="SAM" id="Phobius"/>
    </source>
</evidence>
<feature type="transmembrane region" description="Helical" evidence="5">
    <location>
        <begin position="102"/>
        <end position="122"/>
    </location>
</feature>